<accession>A0A8D8DH09</accession>
<sequence>MFINICQKSAVVDVFILNHGNLSPSKANAVGICEIFPKQPISEHGPLPNLQPASSDLRQQPRRASKPSSLVVQWCRQRTVFRAECANMTAPVLETMPGGQL</sequence>
<dbReference type="EMBL" id="HBUE01159680">
    <property type="protein sequence ID" value="CAG6509527.1"/>
    <property type="molecule type" value="Transcribed_RNA"/>
</dbReference>
<dbReference type="EMBL" id="HBUE01264823">
    <property type="protein sequence ID" value="CAG6560913.1"/>
    <property type="molecule type" value="Transcribed_RNA"/>
</dbReference>
<proteinExistence type="predicted"/>
<protein>
    <submittedName>
        <fullName evidence="2">(northern house mosquito) hypothetical protein</fullName>
    </submittedName>
</protein>
<organism evidence="2">
    <name type="scientific">Culex pipiens</name>
    <name type="common">House mosquito</name>
    <dbReference type="NCBI Taxonomy" id="7175"/>
    <lineage>
        <taxon>Eukaryota</taxon>
        <taxon>Metazoa</taxon>
        <taxon>Ecdysozoa</taxon>
        <taxon>Arthropoda</taxon>
        <taxon>Hexapoda</taxon>
        <taxon>Insecta</taxon>
        <taxon>Pterygota</taxon>
        <taxon>Neoptera</taxon>
        <taxon>Endopterygota</taxon>
        <taxon>Diptera</taxon>
        <taxon>Nematocera</taxon>
        <taxon>Culicoidea</taxon>
        <taxon>Culicidae</taxon>
        <taxon>Culicinae</taxon>
        <taxon>Culicini</taxon>
        <taxon>Culex</taxon>
        <taxon>Culex</taxon>
    </lineage>
</organism>
<feature type="region of interest" description="Disordered" evidence="1">
    <location>
        <begin position="43"/>
        <end position="67"/>
    </location>
</feature>
<evidence type="ECO:0000256" key="1">
    <source>
        <dbReference type="SAM" id="MobiDB-lite"/>
    </source>
</evidence>
<dbReference type="AlphaFoldDB" id="A0A8D8DH09"/>
<name>A0A8D8DH09_CULPI</name>
<evidence type="ECO:0000313" key="2">
    <source>
        <dbReference type="EMBL" id="CAG6509527.1"/>
    </source>
</evidence>
<reference evidence="2" key="1">
    <citation type="submission" date="2021-05" db="EMBL/GenBank/DDBJ databases">
        <authorList>
            <person name="Alioto T."/>
            <person name="Alioto T."/>
            <person name="Gomez Garrido J."/>
        </authorList>
    </citation>
    <scope>NUCLEOTIDE SEQUENCE</scope>
</reference>